<evidence type="ECO:0000313" key="3">
    <source>
        <dbReference type="Proteomes" id="UP000254821"/>
    </source>
</evidence>
<protein>
    <submittedName>
        <fullName evidence="2">DNA-binding transcriptional regulator DicC</fullName>
    </submittedName>
</protein>
<dbReference type="AlphaFoldDB" id="A0A377PH97"/>
<feature type="compositionally biased region" description="Basic and acidic residues" evidence="1">
    <location>
        <begin position="95"/>
        <end position="108"/>
    </location>
</feature>
<organism evidence="2 3">
    <name type="scientific">Hafnia alvei</name>
    <dbReference type="NCBI Taxonomy" id="569"/>
    <lineage>
        <taxon>Bacteria</taxon>
        <taxon>Pseudomonadati</taxon>
        <taxon>Pseudomonadota</taxon>
        <taxon>Gammaproteobacteria</taxon>
        <taxon>Enterobacterales</taxon>
        <taxon>Hafniaceae</taxon>
        <taxon>Hafnia</taxon>
    </lineage>
</organism>
<dbReference type="Proteomes" id="UP000254821">
    <property type="component" value="Unassembled WGS sequence"/>
</dbReference>
<name>A0A377PH97_HAFAL</name>
<keyword evidence="2" id="KW-0238">DNA-binding</keyword>
<gene>
    <name evidence="2" type="ORF">NCTC8105_01863</name>
</gene>
<dbReference type="EMBL" id="UGHP01000001">
    <property type="protein sequence ID" value="STQ79766.1"/>
    <property type="molecule type" value="Genomic_DNA"/>
</dbReference>
<dbReference type="SUPFAM" id="SSF47413">
    <property type="entry name" value="lambda repressor-like DNA-binding domains"/>
    <property type="match status" value="1"/>
</dbReference>
<dbReference type="RefSeq" id="WP_080723929.1">
    <property type="nucleotide sequence ID" value="NZ_CP139992.1"/>
</dbReference>
<accession>A0A377PH97</accession>
<dbReference type="GO" id="GO:0003677">
    <property type="term" value="F:DNA binding"/>
    <property type="evidence" value="ECO:0007669"/>
    <property type="project" value="UniProtKB-KW"/>
</dbReference>
<evidence type="ECO:0000256" key="1">
    <source>
        <dbReference type="SAM" id="MobiDB-lite"/>
    </source>
</evidence>
<dbReference type="InterPro" id="IPR010982">
    <property type="entry name" value="Lambda_DNA-bd_dom_sf"/>
</dbReference>
<proteinExistence type="predicted"/>
<sequence>MYKQTVIDYFGTQRAVAKALGISDAAVSQWKDIIPEKDAYRLEIVTAGALKYDDAAYREATRATTPFFNSSISTRSLTVGRLRLENETHGGVSKTELRPDICPKSKGY</sequence>
<reference evidence="2 3" key="1">
    <citation type="submission" date="2018-06" db="EMBL/GenBank/DDBJ databases">
        <authorList>
            <consortium name="Pathogen Informatics"/>
            <person name="Doyle S."/>
        </authorList>
    </citation>
    <scope>NUCLEOTIDE SEQUENCE [LARGE SCALE GENOMIC DNA]</scope>
    <source>
        <strain evidence="2 3">NCTC8105</strain>
    </source>
</reference>
<feature type="region of interest" description="Disordered" evidence="1">
    <location>
        <begin position="89"/>
        <end position="108"/>
    </location>
</feature>
<dbReference type="Pfam" id="PF14549">
    <property type="entry name" value="P22_Cro"/>
    <property type="match status" value="1"/>
</dbReference>
<evidence type="ECO:0000313" key="2">
    <source>
        <dbReference type="EMBL" id="STQ79766.1"/>
    </source>
</evidence>
<dbReference type="Gene3D" id="1.10.260.40">
    <property type="entry name" value="lambda repressor-like DNA-binding domains"/>
    <property type="match status" value="1"/>
</dbReference>